<name>A0ABD3PTC4_9STRA</name>
<protein>
    <submittedName>
        <fullName evidence="2">Uncharacterized protein</fullName>
    </submittedName>
</protein>
<evidence type="ECO:0000313" key="3">
    <source>
        <dbReference type="Proteomes" id="UP001516023"/>
    </source>
</evidence>
<feature type="compositionally biased region" description="Polar residues" evidence="1">
    <location>
        <begin position="27"/>
        <end position="45"/>
    </location>
</feature>
<dbReference type="AlphaFoldDB" id="A0ABD3PTC4"/>
<accession>A0ABD3PTC4</accession>
<comment type="caution">
    <text evidence="2">The sequence shown here is derived from an EMBL/GenBank/DDBJ whole genome shotgun (WGS) entry which is preliminary data.</text>
</comment>
<gene>
    <name evidence="2" type="ORF">HJC23_012072</name>
</gene>
<evidence type="ECO:0000256" key="1">
    <source>
        <dbReference type="SAM" id="MobiDB-lite"/>
    </source>
</evidence>
<sequence>MEHAPLVSHWSCTQAEMGHRASIVPPQLSTVPLSPNPSPEKNVNASEWNATALGILS</sequence>
<keyword evidence="3" id="KW-1185">Reference proteome</keyword>
<dbReference type="Proteomes" id="UP001516023">
    <property type="component" value="Unassembled WGS sequence"/>
</dbReference>
<reference evidence="2 3" key="1">
    <citation type="journal article" date="2020" name="G3 (Bethesda)">
        <title>Improved Reference Genome for Cyclotella cryptica CCMP332, a Model for Cell Wall Morphogenesis, Salinity Adaptation, and Lipid Production in Diatoms (Bacillariophyta).</title>
        <authorList>
            <person name="Roberts W.R."/>
            <person name="Downey K.M."/>
            <person name="Ruck E.C."/>
            <person name="Traller J.C."/>
            <person name="Alverson A.J."/>
        </authorList>
    </citation>
    <scope>NUCLEOTIDE SEQUENCE [LARGE SCALE GENOMIC DNA]</scope>
    <source>
        <strain evidence="2 3">CCMP332</strain>
    </source>
</reference>
<feature type="region of interest" description="Disordered" evidence="1">
    <location>
        <begin position="26"/>
        <end position="45"/>
    </location>
</feature>
<proteinExistence type="predicted"/>
<evidence type="ECO:0000313" key="2">
    <source>
        <dbReference type="EMBL" id="KAL3791087.1"/>
    </source>
</evidence>
<dbReference type="EMBL" id="JABMIG020000118">
    <property type="protein sequence ID" value="KAL3791087.1"/>
    <property type="molecule type" value="Genomic_DNA"/>
</dbReference>
<organism evidence="2 3">
    <name type="scientific">Cyclotella cryptica</name>
    <dbReference type="NCBI Taxonomy" id="29204"/>
    <lineage>
        <taxon>Eukaryota</taxon>
        <taxon>Sar</taxon>
        <taxon>Stramenopiles</taxon>
        <taxon>Ochrophyta</taxon>
        <taxon>Bacillariophyta</taxon>
        <taxon>Coscinodiscophyceae</taxon>
        <taxon>Thalassiosirophycidae</taxon>
        <taxon>Stephanodiscales</taxon>
        <taxon>Stephanodiscaceae</taxon>
        <taxon>Cyclotella</taxon>
    </lineage>
</organism>